<dbReference type="PROSITE" id="PS51278">
    <property type="entry name" value="GATASE_TYPE_2"/>
    <property type="match status" value="1"/>
</dbReference>
<dbReference type="Pfam" id="PF13522">
    <property type="entry name" value="GATase_6"/>
    <property type="match status" value="1"/>
</dbReference>
<comment type="subcellular location">
    <subcellularLocation>
        <location evidence="2 10">Cytoplasm</location>
    </subcellularLocation>
</comment>
<keyword evidence="9" id="KW-0315">Glutamine amidotransferase</keyword>
<keyword evidence="5 10" id="KW-0963">Cytoplasm</keyword>
<dbReference type="SUPFAM" id="SSF53697">
    <property type="entry name" value="SIS domain"/>
    <property type="match status" value="1"/>
</dbReference>
<sequence>MCGIVGYTGHKQAVPLVLLGLERLEYRGYDSAGIACLESGKIRVTKTVGKVAQLKDRLHEAGAFDCHCAMGHTRWATHGGVTEVNAHPHMDAAGKVAIIHNGIVENYVALKAQLKESGVECVSDTDTEVVAQTLGRLYAGDPLKALGELFGRLEGAFALVIMFADRPGEIYCARKGAPLVVALGDGETLCASDVPALAEYADKVVFLEEGELCRLTPSGAEFWNLEGEPHSRTPQALDVSPSMIDKAGYAHFMLKEIYEQSAVVRNVLEGRLTPEGLVLDGLLSLTPEQAKELRALQFVACGSSCYAATVAQRILERYLSVPMTVDVASEYRSRPDRTNTKTLAVFVSQSGETSDTLAALKVAKSRGHYAVAVTNQVNSSIAREAADVIDLRAGIEVGVAATKTFTSQVITLVLMGFALARLRGDLSQDDLKCFVVELSRLPWKMDQTLARCGDISSVAERFSFARDFLFLGRGVSFPVAMEGALKLKEISYVHAEAFAAGEMKHGPIALLDETVPSVVVAPGDELLAKTLSNMQECIARKSPVILVTTDGASVDGRPVQPDAADVVIFVPEVSADFSPLLTLLPLQLFAYHSALIRGRNIDQPRNLAKSVTVE</sequence>
<dbReference type="InterPro" id="IPR035490">
    <property type="entry name" value="GlmS/FrlB_SIS"/>
</dbReference>
<evidence type="ECO:0000256" key="4">
    <source>
        <dbReference type="ARBA" id="ARBA00016090"/>
    </source>
</evidence>
<dbReference type="NCBIfam" id="TIGR01135">
    <property type="entry name" value="glmS"/>
    <property type="match status" value="1"/>
</dbReference>
<dbReference type="NCBIfam" id="NF001484">
    <property type="entry name" value="PRK00331.1"/>
    <property type="match status" value="1"/>
</dbReference>
<keyword evidence="7 10" id="KW-0808">Transferase</keyword>
<feature type="initiator methionine" description="Removed" evidence="10">
    <location>
        <position position="1"/>
    </location>
</feature>
<evidence type="ECO:0000313" key="13">
    <source>
        <dbReference type="EMBL" id="EHM13642.1"/>
    </source>
</evidence>
<dbReference type="GO" id="GO:0005975">
    <property type="term" value="P:carbohydrate metabolic process"/>
    <property type="evidence" value="ECO:0007669"/>
    <property type="project" value="UniProtKB-UniRule"/>
</dbReference>
<dbReference type="GO" id="GO:0006487">
    <property type="term" value="P:protein N-linked glycosylation"/>
    <property type="evidence" value="ECO:0007669"/>
    <property type="project" value="TreeGrafter"/>
</dbReference>
<dbReference type="FunFam" id="3.40.50.10490:FF:000001">
    <property type="entry name" value="Glutamine--fructose-6-phosphate aminotransferase [isomerizing]"/>
    <property type="match status" value="1"/>
</dbReference>
<gene>
    <name evidence="10" type="primary">glmS</name>
    <name evidence="13" type="ORF">JonanDRAFT_1277</name>
</gene>
<comment type="subunit">
    <text evidence="10">Homodimer.</text>
</comment>
<dbReference type="GO" id="GO:0006002">
    <property type="term" value="P:fructose 6-phosphate metabolic process"/>
    <property type="evidence" value="ECO:0007669"/>
    <property type="project" value="TreeGrafter"/>
</dbReference>
<feature type="domain" description="SIS" evidence="12">
    <location>
        <begin position="285"/>
        <end position="425"/>
    </location>
</feature>
<dbReference type="PANTHER" id="PTHR10937:SF0">
    <property type="entry name" value="GLUTAMINE--FRUCTOSE-6-PHOSPHATE TRANSAMINASE (ISOMERIZING)"/>
    <property type="match status" value="1"/>
</dbReference>
<evidence type="ECO:0000256" key="5">
    <source>
        <dbReference type="ARBA" id="ARBA00022490"/>
    </source>
</evidence>
<keyword evidence="6 10" id="KW-0032">Aminotransferase</keyword>
<dbReference type="Proteomes" id="UP000003806">
    <property type="component" value="Chromosome"/>
</dbReference>
<evidence type="ECO:0000259" key="11">
    <source>
        <dbReference type="PROSITE" id="PS51278"/>
    </source>
</evidence>
<dbReference type="SUPFAM" id="SSF56235">
    <property type="entry name" value="N-terminal nucleophile aminohydrolases (Ntn hydrolases)"/>
    <property type="match status" value="1"/>
</dbReference>
<dbReference type="RefSeq" id="WP_008523232.1">
    <property type="nucleotide sequence ID" value="NZ_CM001376.1"/>
</dbReference>
<dbReference type="InterPro" id="IPR001347">
    <property type="entry name" value="SIS_dom"/>
</dbReference>
<evidence type="ECO:0000256" key="8">
    <source>
        <dbReference type="ARBA" id="ARBA00022737"/>
    </source>
</evidence>
<dbReference type="STRING" id="885272.JonanDRAFT_1277"/>
<evidence type="ECO:0000256" key="7">
    <source>
        <dbReference type="ARBA" id="ARBA00022679"/>
    </source>
</evidence>
<dbReference type="Pfam" id="PF01380">
    <property type="entry name" value="SIS"/>
    <property type="match status" value="2"/>
</dbReference>
<dbReference type="InterPro" id="IPR047084">
    <property type="entry name" value="GFAT_N"/>
</dbReference>
<dbReference type="Gene3D" id="3.40.50.10490">
    <property type="entry name" value="Glucose-6-phosphate isomerase like protein, domain 1"/>
    <property type="match status" value="2"/>
</dbReference>
<comment type="function">
    <text evidence="10">Catalyzes the first step in hexosamine metabolism, converting fructose-6P into glucosamine-6P using glutamine as a nitrogen source.</text>
</comment>
<dbReference type="InterPro" id="IPR035466">
    <property type="entry name" value="GlmS/AgaS_SIS"/>
</dbReference>
<feature type="domain" description="SIS" evidence="12">
    <location>
        <begin position="458"/>
        <end position="604"/>
    </location>
</feature>
<dbReference type="FunFam" id="3.40.50.10490:FF:000002">
    <property type="entry name" value="Glutamine--fructose-6-phosphate aminotransferase [isomerizing]"/>
    <property type="match status" value="1"/>
</dbReference>
<dbReference type="CDD" id="cd05009">
    <property type="entry name" value="SIS_GlmS_GlmD_2"/>
    <property type="match status" value="1"/>
</dbReference>
<keyword evidence="14" id="KW-1185">Reference proteome</keyword>
<dbReference type="HOGENOM" id="CLU_012520_5_2_0"/>
<dbReference type="GO" id="GO:0006047">
    <property type="term" value="P:UDP-N-acetylglucosamine metabolic process"/>
    <property type="evidence" value="ECO:0007669"/>
    <property type="project" value="TreeGrafter"/>
</dbReference>
<proteinExistence type="inferred from homology"/>
<evidence type="ECO:0000259" key="12">
    <source>
        <dbReference type="PROSITE" id="PS51464"/>
    </source>
</evidence>
<evidence type="ECO:0000256" key="2">
    <source>
        <dbReference type="ARBA" id="ARBA00004496"/>
    </source>
</evidence>
<dbReference type="HAMAP" id="MF_00164">
    <property type="entry name" value="GlmS"/>
    <property type="match status" value="1"/>
</dbReference>
<dbReference type="GO" id="GO:0005829">
    <property type="term" value="C:cytosol"/>
    <property type="evidence" value="ECO:0007669"/>
    <property type="project" value="TreeGrafter"/>
</dbReference>
<feature type="active site" description="For Fru-6P isomerization activity" evidence="10">
    <location>
        <position position="609"/>
    </location>
</feature>
<dbReference type="InterPro" id="IPR017932">
    <property type="entry name" value="GATase_2_dom"/>
</dbReference>
<evidence type="ECO:0000256" key="6">
    <source>
        <dbReference type="ARBA" id="ARBA00022576"/>
    </source>
</evidence>
<dbReference type="GO" id="GO:0097367">
    <property type="term" value="F:carbohydrate derivative binding"/>
    <property type="evidence" value="ECO:0007669"/>
    <property type="project" value="InterPro"/>
</dbReference>
<dbReference type="EC" id="2.6.1.16" evidence="3 10"/>
<dbReference type="GO" id="GO:0004360">
    <property type="term" value="F:glutamine-fructose-6-phosphate transaminase (isomerizing) activity"/>
    <property type="evidence" value="ECO:0007669"/>
    <property type="project" value="UniProtKB-UniRule"/>
</dbReference>
<evidence type="ECO:0000256" key="9">
    <source>
        <dbReference type="ARBA" id="ARBA00022962"/>
    </source>
</evidence>
<dbReference type="PROSITE" id="PS51464">
    <property type="entry name" value="SIS"/>
    <property type="match status" value="2"/>
</dbReference>
<organism evidence="13 14">
    <name type="scientific">Jonquetella anthropi DSM 22815</name>
    <dbReference type="NCBI Taxonomy" id="885272"/>
    <lineage>
        <taxon>Bacteria</taxon>
        <taxon>Thermotogati</taxon>
        <taxon>Synergistota</taxon>
        <taxon>Synergistia</taxon>
        <taxon>Synergistales</taxon>
        <taxon>Dethiosulfovibrionaceae</taxon>
        <taxon>Jonquetella</taxon>
    </lineage>
</organism>
<dbReference type="InterPro" id="IPR029055">
    <property type="entry name" value="Ntn_hydrolases_N"/>
</dbReference>
<evidence type="ECO:0000256" key="10">
    <source>
        <dbReference type="HAMAP-Rule" id="MF_00164"/>
    </source>
</evidence>
<dbReference type="CDD" id="cd00714">
    <property type="entry name" value="GFAT"/>
    <property type="match status" value="1"/>
</dbReference>
<feature type="active site" description="Nucleophile; for GATase activity" evidence="10">
    <location>
        <position position="2"/>
    </location>
</feature>
<dbReference type="PANTHER" id="PTHR10937">
    <property type="entry name" value="GLUCOSAMINE--FRUCTOSE-6-PHOSPHATE AMINOTRANSFERASE, ISOMERIZING"/>
    <property type="match status" value="1"/>
</dbReference>
<accession>H0UM66</accession>
<reference evidence="13 14" key="1">
    <citation type="submission" date="2011-11" db="EMBL/GenBank/DDBJ databases">
        <title>The Noncontiguous Finished genome of Jonquetella anthropi DSM 22815.</title>
        <authorList>
            <consortium name="US DOE Joint Genome Institute (JGI-PGF)"/>
            <person name="Lucas S."/>
            <person name="Copeland A."/>
            <person name="Lapidus A."/>
            <person name="Glavina del Rio T."/>
            <person name="Dalin E."/>
            <person name="Tice H."/>
            <person name="Bruce D."/>
            <person name="Goodwin L."/>
            <person name="Pitluck S."/>
            <person name="Peters L."/>
            <person name="Mikhailova N."/>
            <person name="Held B."/>
            <person name="Kyrpides N."/>
            <person name="Mavromatis K."/>
            <person name="Ivanova N."/>
            <person name="Markowitz V."/>
            <person name="Cheng J.-F."/>
            <person name="Hugenholtz P."/>
            <person name="Woyke T."/>
            <person name="Wu D."/>
            <person name="Gronow S."/>
            <person name="Wellnitz S."/>
            <person name="Brambilla E."/>
            <person name="Klenk H.-P."/>
            <person name="Eisen J.A."/>
        </authorList>
    </citation>
    <scope>NUCLEOTIDE SEQUENCE [LARGE SCALE GENOMIC DNA]</scope>
    <source>
        <strain evidence="13 14">DSM 22815</strain>
    </source>
</reference>
<dbReference type="FunFam" id="3.60.20.10:FF:000006">
    <property type="entry name" value="Glutamine--fructose-6-phosphate aminotransferase [isomerizing]"/>
    <property type="match status" value="1"/>
</dbReference>
<dbReference type="CDD" id="cd05008">
    <property type="entry name" value="SIS_GlmS_GlmD_1"/>
    <property type="match status" value="1"/>
</dbReference>
<dbReference type="AlphaFoldDB" id="H0UM66"/>
<dbReference type="GO" id="GO:0046349">
    <property type="term" value="P:amino sugar biosynthetic process"/>
    <property type="evidence" value="ECO:0007669"/>
    <property type="project" value="UniProtKB-ARBA"/>
</dbReference>
<dbReference type="OrthoDB" id="106547at2"/>
<evidence type="ECO:0000313" key="14">
    <source>
        <dbReference type="Proteomes" id="UP000003806"/>
    </source>
</evidence>
<dbReference type="Gene3D" id="3.60.20.10">
    <property type="entry name" value="Glutamine Phosphoribosylpyrophosphate, subunit 1, domain 1"/>
    <property type="match status" value="1"/>
</dbReference>
<dbReference type="InterPro" id="IPR005855">
    <property type="entry name" value="GFAT"/>
</dbReference>
<evidence type="ECO:0000256" key="3">
    <source>
        <dbReference type="ARBA" id="ARBA00012916"/>
    </source>
</evidence>
<dbReference type="InterPro" id="IPR046348">
    <property type="entry name" value="SIS_dom_sf"/>
</dbReference>
<protein>
    <recommendedName>
        <fullName evidence="4 10">Glutamine--fructose-6-phosphate aminotransferase [isomerizing]</fullName>
        <ecNumber evidence="3 10">2.6.1.16</ecNumber>
    </recommendedName>
    <alternativeName>
        <fullName evidence="10">D-fructose-6-phosphate amidotransferase</fullName>
    </alternativeName>
    <alternativeName>
        <fullName evidence="10">GFAT</fullName>
    </alternativeName>
    <alternativeName>
        <fullName evidence="10">Glucosamine-6-phosphate synthase</fullName>
    </alternativeName>
    <alternativeName>
        <fullName evidence="10">Hexosephosphate aminotransferase</fullName>
    </alternativeName>
    <alternativeName>
        <fullName evidence="10">L-glutamine--D-fructose-6-phosphate amidotransferase</fullName>
    </alternativeName>
</protein>
<comment type="catalytic activity">
    <reaction evidence="1 10">
        <text>D-fructose 6-phosphate + L-glutamine = D-glucosamine 6-phosphate + L-glutamate</text>
        <dbReference type="Rhea" id="RHEA:13237"/>
        <dbReference type="ChEBI" id="CHEBI:29985"/>
        <dbReference type="ChEBI" id="CHEBI:58359"/>
        <dbReference type="ChEBI" id="CHEBI:58725"/>
        <dbReference type="ChEBI" id="CHEBI:61527"/>
        <dbReference type="EC" id="2.6.1.16"/>
    </reaction>
</comment>
<dbReference type="EMBL" id="CM001376">
    <property type="protein sequence ID" value="EHM13642.1"/>
    <property type="molecule type" value="Genomic_DNA"/>
</dbReference>
<keyword evidence="8" id="KW-0677">Repeat</keyword>
<dbReference type="eggNOG" id="COG0449">
    <property type="taxonomic scope" value="Bacteria"/>
</dbReference>
<name>H0UM66_9BACT</name>
<feature type="domain" description="Glutamine amidotransferase type-2" evidence="11">
    <location>
        <begin position="2"/>
        <end position="218"/>
    </location>
</feature>
<evidence type="ECO:0000256" key="1">
    <source>
        <dbReference type="ARBA" id="ARBA00001031"/>
    </source>
</evidence>